<comment type="pathway">
    <text evidence="3 15">Cofactor biosynthesis; FMN biosynthesis; FMN from riboflavin (ATP route): step 1/1.</text>
</comment>
<dbReference type="EMBL" id="MUYB01000015">
    <property type="protein sequence ID" value="OOS05183.1"/>
    <property type="molecule type" value="Genomic_DNA"/>
</dbReference>
<evidence type="ECO:0000256" key="4">
    <source>
        <dbReference type="ARBA" id="ARBA00022630"/>
    </source>
</evidence>
<name>A0A1T0B4R8_9PAST</name>
<evidence type="ECO:0000256" key="7">
    <source>
        <dbReference type="ARBA" id="ARBA00022695"/>
    </source>
</evidence>
<dbReference type="GO" id="GO:0009398">
    <property type="term" value="P:FMN biosynthetic process"/>
    <property type="evidence" value="ECO:0007669"/>
    <property type="project" value="UniProtKB-UniRule"/>
</dbReference>
<dbReference type="NCBIfam" id="NF004159">
    <property type="entry name" value="PRK05627.1-2"/>
    <property type="match status" value="1"/>
</dbReference>
<keyword evidence="9 15" id="KW-0418">Kinase</keyword>
<evidence type="ECO:0000256" key="2">
    <source>
        <dbReference type="ARBA" id="ARBA00004726"/>
    </source>
</evidence>
<dbReference type="InterPro" id="IPR002606">
    <property type="entry name" value="Riboflavin_kinase_bac"/>
</dbReference>
<keyword evidence="7 15" id="KW-0548">Nucleotidyltransferase</keyword>
<dbReference type="EC" id="2.7.7.2" evidence="15"/>
<dbReference type="InterPro" id="IPR023465">
    <property type="entry name" value="Riboflavin_kinase_dom_sf"/>
</dbReference>
<evidence type="ECO:0000313" key="18">
    <source>
        <dbReference type="Proteomes" id="UP000190023"/>
    </source>
</evidence>
<evidence type="ECO:0000259" key="16">
    <source>
        <dbReference type="SMART" id="SM00904"/>
    </source>
</evidence>
<dbReference type="InterPro" id="IPR015864">
    <property type="entry name" value="FAD_synthase"/>
</dbReference>
<evidence type="ECO:0000256" key="11">
    <source>
        <dbReference type="ARBA" id="ARBA00022840"/>
    </source>
</evidence>
<comment type="function">
    <text evidence="1">Catalyzes the phosphorylation of riboflavin to FMN followed by the adenylation of FMN to FAD.</text>
</comment>
<dbReference type="EC" id="2.7.1.26" evidence="15"/>
<dbReference type="Proteomes" id="UP000190023">
    <property type="component" value="Unassembled WGS sequence"/>
</dbReference>
<dbReference type="GO" id="GO:0008531">
    <property type="term" value="F:riboflavin kinase activity"/>
    <property type="evidence" value="ECO:0007669"/>
    <property type="project" value="UniProtKB-UniRule"/>
</dbReference>
<dbReference type="GO" id="GO:0006747">
    <property type="term" value="P:FAD biosynthetic process"/>
    <property type="evidence" value="ECO:0007669"/>
    <property type="project" value="UniProtKB-UniRule"/>
</dbReference>
<dbReference type="InterPro" id="IPR023468">
    <property type="entry name" value="Riboflavin_kinase"/>
</dbReference>
<evidence type="ECO:0000256" key="9">
    <source>
        <dbReference type="ARBA" id="ARBA00022777"/>
    </source>
</evidence>
<dbReference type="GO" id="GO:0003919">
    <property type="term" value="F:FMN adenylyltransferase activity"/>
    <property type="evidence" value="ECO:0007669"/>
    <property type="project" value="UniProtKB-UniRule"/>
</dbReference>
<evidence type="ECO:0000256" key="15">
    <source>
        <dbReference type="PIRNR" id="PIRNR004491"/>
    </source>
</evidence>
<dbReference type="PANTHER" id="PTHR22749">
    <property type="entry name" value="RIBOFLAVIN KINASE/FMN ADENYLYLTRANSFERASE"/>
    <property type="match status" value="1"/>
</dbReference>
<comment type="catalytic activity">
    <reaction evidence="13 15">
        <text>riboflavin + ATP = FMN + ADP + H(+)</text>
        <dbReference type="Rhea" id="RHEA:14357"/>
        <dbReference type="ChEBI" id="CHEBI:15378"/>
        <dbReference type="ChEBI" id="CHEBI:30616"/>
        <dbReference type="ChEBI" id="CHEBI:57986"/>
        <dbReference type="ChEBI" id="CHEBI:58210"/>
        <dbReference type="ChEBI" id="CHEBI:456216"/>
        <dbReference type="EC" id="2.7.1.26"/>
    </reaction>
</comment>
<evidence type="ECO:0000256" key="10">
    <source>
        <dbReference type="ARBA" id="ARBA00022827"/>
    </source>
</evidence>
<dbReference type="PANTHER" id="PTHR22749:SF6">
    <property type="entry name" value="RIBOFLAVIN KINASE"/>
    <property type="match status" value="1"/>
</dbReference>
<evidence type="ECO:0000313" key="17">
    <source>
        <dbReference type="EMBL" id="OOS05183.1"/>
    </source>
</evidence>
<dbReference type="PROSITE" id="PS51257">
    <property type="entry name" value="PROKAR_LIPOPROTEIN"/>
    <property type="match status" value="1"/>
</dbReference>
<dbReference type="UniPathway" id="UPA00276">
    <property type="reaction ID" value="UER00406"/>
</dbReference>
<keyword evidence="4 15" id="KW-0285">Flavoprotein</keyword>
<dbReference type="Pfam" id="PF01687">
    <property type="entry name" value="Flavokinase"/>
    <property type="match status" value="1"/>
</dbReference>
<evidence type="ECO:0000256" key="5">
    <source>
        <dbReference type="ARBA" id="ARBA00022643"/>
    </source>
</evidence>
<dbReference type="GO" id="GO:0009231">
    <property type="term" value="P:riboflavin biosynthetic process"/>
    <property type="evidence" value="ECO:0007669"/>
    <property type="project" value="InterPro"/>
</dbReference>
<evidence type="ECO:0000256" key="3">
    <source>
        <dbReference type="ARBA" id="ARBA00005201"/>
    </source>
</evidence>
<comment type="pathway">
    <text evidence="2 15">Cofactor biosynthesis; FAD biosynthesis; FAD from FMN: step 1/1.</text>
</comment>
<sequence>MQLIRNIQHFPAASTGCALTIGNFDGVHLGHQAILRHLRQRASELGLPSVVMLFEPQPREYFQAQQAPARLMRLRNKLQHLAKFGVDYVIAVKFDRTFAEKSAQDFIQEWLVNRLNVRFLSIGDDFRFGAKRLGDFSLLQQAGKQFGFQVEYNHSFCLDQLRISSTAIREALATDNLTLAAQMLGRPYCILGRVTRGNQIGRTLGFPTANIALQRQVNPIQGVYVVKVRLQNGNQYQGIANVGKRPTINGITQLLEVHIFDFNQKIYGQFLEVEFCQKIRNEQKFPSLPELTEQIKKDIQQAKAYFQNKNL</sequence>
<dbReference type="Gene3D" id="2.40.30.30">
    <property type="entry name" value="Riboflavin kinase-like"/>
    <property type="match status" value="1"/>
</dbReference>
<keyword evidence="8 15" id="KW-0547">Nucleotide-binding</keyword>
<dbReference type="Gene3D" id="3.40.50.620">
    <property type="entry name" value="HUPs"/>
    <property type="match status" value="1"/>
</dbReference>
<evidence type="ECO:0000256" key="14">
    <source>
        <dbReference type="ARBA" id="ARBA00049494"/>
    </source>
</evidence>
<feature type="domain" description="Riboflavin kinase" evidence="16">
    <location>
        <begin position="183"/>
        <end position="307"/>
    </location>
</feature>
<evidence type="ECO:0000256" key="13">
    <source>
        <dbReference type="ARBA" id="ARBA00047880"/>
    </source>
</evidence>
<keyword evidence="11 15" id="KW-0067">ATP-binding</keyword>
<dbReference type="GO" id="GO:0005524">
    <property type="term" value="F:ATP binding"/>
    <property type="evidence" value="ECO:0007669"/>
    <property type="project" value="UniProtKB-UniRule"/>
</dbReference>
<dbReference type="NCBIfam" id="NF004162">
    <property type="entry name" value="PRK05627.1-5"/>
    <property type="match status" value="1"/>
</dbReference>
<dbReference type="OrthoDB" id="9803667at2"/>
<dbReference type="SUPFAM" id="SSF52374">
    <property type="entry name" value="Nucleotidylyl transferase"/>
    <property type="match status" value="1"/>
</dbReference>
<dbReference type="NCBIfam" id="NF004163">
    <property type="entry name" value="PRK05627.1-6"/>
    <property type="match status" value="1"/>
</dbReference>
<dbReference type="NCBIfam" id="TIGR00083">
    <property type="entry name" value="ribF"/>
    <property type="match status" value="1"/>
</dbReference>
<reference evidence="17 18" key="1">
    <citation type="submission" date="2017-02" db="EMBL/GenBank/DDBJ databases">
        <title>Draft genome sequence of Haemophilus felis CCUG 31170 type strain.</title>
        <authorList>
            <person name="Engstrom-Jakobsson H."/>
            <person name="Salva-Serra F."/>
            <person name="Thorell K."/>
            <person name="Gonzales-Siles L."/>
            <person name="Karlsson R."/>
            <person name="Boulund F."/>
            <person name="Engstrand L."/>
            <person name="Kristiansson E."/>
            <person name="Moore E."/>
        </authorList>
    </citation>
    <scope>NUCLEOTIDE SEQUENCE [LARGE SCALE GENOMIC DNA]</scope>
    <source>
        <strain evidence="17 18">CCUG 31170</strain>
    </source>
</reference>
<dbReference type="InterPro" id="IPR014729">
    <property type="entry name" value="Rossmann-like_a/b/a_fold"/>
</dbReference>
<dbReference type="SMART" id="SM00904">
    <property type="entry name" value="Flavokinase"/>
    <property type="match status" value="1"/>
</dbReference>
<evidence type="ECO:0000256" key="8">
    <source>
        <dbReference type="ARBA" id="ARBA00022741"/>
    </source>
</evidence>
<evidence type="ECO:0000256" key="1">
    <source>
        <dbReference type="ARBA" id="ARBA00002121"/>
    </source>
</evidence>
<dbReference type="FunFam" id="3.40.50.620:FF:000021">
    <property type="entry name" value="Riboflavin biosynthesis protein"/>
    <property type="match status" value="1"/>
</dbReference>
<keyword evidence="12" id="KW-0511">Multifunctional enzyme</keyword>
<dbReference type="STRING" id="123822.B0188_03985"/>
<dbReference type="UniPathway" id="UPA00277">
    <property type="reaction ID" value="UER00407"/>
</dbReference>
<gene>
    <name evidence="17" type="ORF">B0188_03985</name>
</gene>
<dbReference type="AlphaFoldDB" id="A0A1T0B4R8"/>
<dbReference type="PIRSF" id="PIRSF004491">
    <property type="entry name" value="FAD_Synth"/>
    <property type="match status" value="1"/>
</dbReference>
<dbReference type="InterPro" id="IPR015865">
    <property type="entry name" value="Riboflavin_kinase_bac/euk"/>
</dbReference>
<keyword evidence="5 15" id="KW-0288">FMN</keyword>
<dbReference type="NCBIfam" id="NF004160">
    <property type="entry name" value="PRK05627.1-3"/>
    <property type="match status" value="1"/>
</dbReference>
<dbReference type="Pfam" id="PF06574">
    <property type="entry name" value="FAD_syn"/>
    <property type="match status" value="1"/>
</dbReference>
<protein>
    <recommendedName>
        <fullName evidence="15">Riboflavin biosynthesis protein</fullName>
    </recommendedName>
    <domain>
        <recommendedName>
            <fullName evidence="15">Riboflavin kinase</fullName>
            <ecNumber evidence="15">2.7.1.26</ecNumber>
        </recommendedName>
        <alternativeName>
            <fullName evidence="15">Flavokinase</fullName>
        </alternativeName>
    </domain>
    <domain>
        <recommendedName>
            <fullName evidence="15">FMN adenylyltransferase</fullName>
            <ecNumber evidence="15">2.7.7.2</ecNumber>
        </recommendedName>
        <alternativeName>
            <fullName evidence="15">FAD pyrophosphorylase</fullName>
        </alternativeName>
        <alternativeName>
            <fullName evidence="15">FAD synthase</fullName>
        </alternativeName>
    </domain>
</protein>
<organism evidence="17 18">
    <name type="scientific">[Haemophilus] felis</name>
    <dbReference type="NCBI Taxonomy" id="123822"/>
    <lineage>
        <taxon>Bacteria</taxon>
        <taxon>Pseudomonadati</taxon>
        <taxon>Pseudomonadota</taxon>
        <taxon>Gammaproteobacteria</taxon>
        <taxon>Pasteurellales</taxon>
        <taxon>Pasteurellaceae</taxon>
    </lineage>
</organism>
<comment type="caution">
    <text evidence="17">The sequence shown here is derived from an EMBL/GenBank/DDBJ whole genome shotgun (WGS) entry which is preliminary data.</text>
</comment>
<accession>A0A1T0B4R8</accession>
<keyword evidence="6 15" id="KW-0808">Transferase</keyword>
<evidence type="ECO:0000256" key="12">
    <source>
        <dbReference type="ARBA" id="ARBA00023268"/>
    </source>
</evidence>
<dbReference type="SUPFAM" id="SSF82114">
    <property type="entry name" value="Riboflavin kinase-like"/>
    <property type="match status" value="1"/>
</dbReference>
<proteinExistence type="inferred from homology"/>
<comment type="similarity">
    <text evidence="15">Belongs to the ribF family.</text>
</comment>
<evidence type="ECO:0000256" key="6">
    <source>
        <dbReference type="ARBA" id="ARBA00022679"/>
    </source>
</evidence>
<dbReference type="FunFam" id="2.40.30.30:FF:000003">
    <property type="entry name" value="Riboflavin biosynthesis protein"/>
    <property type="match status" value="1"/>
</dbReference>
<comment type="catalytic activity">
    <reaction evidence="14 15">
        <text>FMN + ATP + H(+) = FAD + diphosphate</text>
        <dbReference type="Rhea" id="RHEA:17237"/>
        <dbReference type="ChEBI" id="CHEBI:15378"/>
        <dbReference type="ChEBI" id="CHEBI:30616"/>
        <dbReference type="ChEBI" id="CHEBI:33019"/>
        <dbReference type="ChEBI" id="CHEBI:57692"/>
        <dbReference type="ChEBI" id="CHEBI:58210"/>
        <dbReference type="EC" id="2.7.7.2"/>
    </reaction>
</comment>
<keyword evidence="18" id="KW-1185">Reference proteome</keyword>
<dbReference type="CDD" id="cd02064">
    <property type="entry name" value="FAD_synthetase_N"/>
    <property type="match status" value="1"/>
</dbReference>
<keyword evidence="10 15" id="KW-0274">FAD</keyword>